<dbReference type="InterPro" id="IPR046945">
    <property type="entry name" value="RHMD-like"/>
</dbReference>
<evidence type="ECO:0000259" key="4">
    <source>
        <dbReference type="SMART" id="SM00922"/>
    </source>
</evidence>
<dbReference type="GO" id="GO:0016836">
    <property type="term" value="F:hydro-lyase activity"/>
    <property type="evidence" value="ECO:0007669"/>
    <property type="project" value="TreeGrafter"/>
</dbReference>
<dbReference type="SUPFAM" id="SSF54826">
    <property type="entry name" value="Enolase N-terminal domain-like"/>
    <property type="match status" value="1"/>
</dbReference>
<dbReference type="InterPro" id="IPR029065">
    <property type="entry name" value="Enolase_C-like"/>
</dbReference>
<dbReference type="Pfam" id="PF13378">
    <property type="entry name" value="MR_MLE_C"/>
    <property type="match status" value="1"/>
</dbReference>
<dbReference type="InterPro" id="IPR036849">
    <property type="entry name" value="Enolase-like_C_sf"/>
</dbReference>
<name>A0A094Q6J4_9ZZZZ</name>
<reference evidence="5" key="1">
    <citation type="submission" date="2014-05" db="EMBL/GenBank/DDBJ databases">
        <title>Key roles for freshwater Actinobacteria revealed by deep metagenomic sequencing.</title>
        <authorList>
            <person name="Ghai R."/>
            <person name="Mizuno C.M."/>
            <person name="Picazo A."/>
            <person name="Camacho A."/>
            <person name="Rodriguez-Valera F."/>
        </authorList>
    </citation>
    <scope>NUCLEOTIDE SEQUENCE</scope>
</reference>
<dbReference type="PANTHER" id="PTHR13794">
    <property type="entry name" value="ENOLASE SUPERFAMILY, MANDELATE RACEMASE"/>
    <property type="match status" value="1"/>
</dbReference>
<comment type="cofactor">
    <cofactor evidence="1">
        <name>Mg(2+)</name>
        <dbReference type="ChEBI" id="CHEBI:18420"/>
    </cofactor>
</comment>
<dbReference type="Gene3D" id="3.20.20.120">
    <property type="entry name" value="Enolase-like C-terminal domain"/>
    <property type="match status" value="1"/>
</dbReference>
<dbReference type="EMBL" id="JNSK01000008">
    <property type="protein sequence ID" value="KGA19810.1"/>
    <property type="molecule type" value="Genomic_DNA"/>
</dbReference>
<keyword evidence="2" id="KW-0479">Metal-binding</keyword>
<dbReference type="Pfam" id="PF02746">
    <property type="entry name" value="MR_MLE_N"/>
    <property type="match status" value="1"/>
</dbReference>
<evidence type="ECO:0000256" key="2">
    <source>
        <dbReference type="ARBA" id="ARBA00022723"/>
    </source>
</evidence>
<accession>A0A094Q6J4</accession>
<evidence type="ECO:0000313" key="5">
    <source>
        <dbReference type="EMBL" id="KGA19810.1"/>
    </source>
</evidence>
<dbReference type="GO" id="GO:0000287">
    <property type="term" value="F:magnesium ion binding"/>
    <property type="evidence" value="ECO:0007669"/>
    <property type="project" value="TreeGrafter"/>
</dbReference>
<dbReference type="PANTHER" id="PTHR13794:SF58">
    <property type="entry name" value="MITOCHONDRIAL ENOLASE SUPERFAMILY MEMBER 1"/>
    <property type="match status" value="1"/>
</dbReference>
<organism evidence="5">
    <name type="scientific">freshwater metagenome</name>
    <dbReference type="NCBI Taxonomy" id="449393"/>
    <lineage>
        <taxon>unclassified sequences</taxon>
        <taxon>metagenomes</taxon>
        <taxon>ecological metagenomes</taxon>
    </lineage>
</organism>
<evidence type="ECO:0000256" key="1">
    <source>
        <dbReference type="ARBA" id="ARBA00001946"/>
    </source>
</evidence>
<feature type="domain" description="Mandelate racemase/muconate lactonizing enzyme C-terminal" evidence="4">
    <location>
        <begin position="141"/>
        <end position="237"/>
    </location>
</feature>
<dbReference type="InterPro" id="IPR013341">
    <property type="entry name" value="Mandelate_racemase_N_dom"/>
</dbReference>
<dbReference type="Gene3D" id="3.30.390.10">
    <property type="entry name" value="Enolase-like, N-terminal domain"/>
    <property type="match status" value="1"/>
</dbReference>
<dbReference type="GO" id="GO:0016052">
    <property type="term" value="P:carbohydrate catabolic process"/>
    <property type="evidence" value="ECO:0007669"/>
    <property type="project" value="TreeGrafter"/>
</dbReference>
<dbReference type="SUPFAM" id="SSF51604">
    <property type="entry name" value="Enolase C-terminal domain-like"/>
    <property type="match status" value="1"/>
</dbReference>
<dbReference type="AlphaFoldDB" id="A0A094Q6J4"/>
<dbReference type="InterPro" id="IPR013342">
    <property type="entry name" value="Mandelate_racemase_C"/>
</dbReference>
<gene>
    <name evidence="5" type="ORF">GM50_3960</name>
</gene>
<sequence length="361" mass="39642">MKITNVTVVLVERPGFSPAFVWRKNIPGSDGRTTGAWLVIETDAGITGFAPAGRGVIFNDYVDRRFRDELIGQDPLQREYLWERLWELDRIERFPAGVIGIIDVALWDIGGKQAGLPIYKLMGGFRESLPSYASTVTYSSIEEFLDIADQALALGYPAIKLHAFGDAKKDALLGQKLRAHVGDDVPLMYDGSAGFDLMDAVYLGNALYDSGFAWYEEPMREFSITAYKWLGERVRIPLLLGEVTDGSHMSAGDFAASGVATALRTSTGLRGGFTGAMRIAHLADAYHLRAEVHGMGLESAHLCMAIKNTTYYESLVWGNPIKRESLLDKNGNVHGPKGPGVGYETLWAESEVPAGLEKFLK</sequence>
<dbReference type="InterPro" id="IPR029017">
    <property type="entry name" value="Enolase-like_N"/>
</dbReference>
<keyword evidence="3" id="KW-0460">Magnesium</keyword>
<evidence type="ECO:0000256" key="3">
    <source>
        <dbReference type="ARBA" id="ARBA00022842"/>
    </source>
</evidence>
<dbReference type="SMART" id="SM00922">
    <property type="entry name" value="MR_MLE"/>
    <property type="match status" value="1"/>
</dbReference>
<protein>
    <submittedName>
        <fullName evidence="5">Racemase</fullName>
    </submittedName>
</protein>
<comment type="caution">
    <text evidence="5">The sequence shown here is derived from an EMBL/GenBank/DDBJ whole genome shotgun (WGS) entry which is preliminary data.</text>
</comment>
<proteinExistence type="predicted"/>